<protein>
    <submittedName>
        <fullName evidence="2">Curli-like amyloid fiber formation chaperone CsgH</fullName>
    </submittedName>
</protein>
<gene>
    <name evidence="2" type="primary">csgH</name>
    <name evidence="2" type="ORF">V3328_21385</name>
</gene>
<dbReference type="NCBIfam" id="NF041112">
    <property type="entry name" value="chap_CsgH_alph"/>
    <property type="match status" value="1"/>
</dbReference>
<proteinExistence type="predicted"/>
<dbReference type="EMBL" id="JAZHOF010000010">
    <property type="protein sequence ID" value="MEJ8574054.1"/>
    <property type="molecule type" value="Genomic_DNA"/>
</dbReference>
<dbReference type="InterPro" id="IPR053722">
    <property type="entry name" value="Curli_assembly_CsgC/AgfC"/>
</dbReference>
<reference evidence="2 3" key="1">
    <citation type="submission" date="2024-02" db="EMBL/GenBank/DDBJ databases">
        <title>Genome analysis and characterization of Microbaculum marinisediminis sp. nov., isolated from marine sediment.</title>
        <authorList>
            <person name="Du Z.-J."/>
            <person name="Ye Y.-Q."/>
            <person name="Zhang Z.-R."/>
            <person name="Yuan S.-M."/>
            <person name="Zhang X.-Y."/>
        </authorList>
    </citation>
    <scope>NUCLEOTIDE SEQUENCE [LARGE SCALE GENOMIC DNA]</scope>
    <source>
        <strain evidence="2 3">SDUM1044001</strain>
    </source>
</reference>
<dbReference type="AlphaFoldDB" id="A0AAW9RYP3"/>
<evidence type="ECO:0000259" key="1">
    <source>
        <dbReference type="Pfam" id="PF21112"/>
    </source>
</evidence>
<feature type="domain" description="CsgH-like" evidence="1">
    <location>
        <begin position="40"/>
        <end position="126"/>
    </location>
</feature>
<dbReference type="RefSeq" id="WP_340331757.1">
    <property type="nucleotide sequence ID" value="NZ_JAZHOF010000010.1"/>
</dbReference>
<dbReference type="InterPro" id="IPR047726">
    <property type="entry name" value="CsgH_dom"/>
</dbReference>
<dbReference type="Gene3D" id="2.60.40.2420">
    <property type="match status" value="1"/>
</dbReference>
<organism evidence="2 3">
    <name type="scientific">Microbaculum marinum</name>
    <dbReference type="NCBI Taxonomy" id="1764581"/>
    <lineage>
        <taxon>Bacteria</taxon>
        <taxon>Pseudomonadati</taxon>
        <taxon>Pseudomonadota</taxon>
        <taxon>Alphaproteobacteria</taxon>
        <taxon>Hyphomicrobiales</taxon>
        <taxon>Tepidamorphaceae</taxon>
        <taxon>Microbaculum</taxon>
    </lineage>
</organism>
<comment type="caution">
    <text evidence="2">The sequence shown here is derived from an EMBL/GenBank/DDBJ whole genome shotgun (WGS) entry which is preliminary data.</text>
</comment>
<dbReference type="InterPro" id="IPR048632">
    <property type="entry name" value="CsgH-like"/>
</dbReference>
<evidence type="ECO:0000313" key="3">
    <source>
        <dbReference type="Proteomes" id="UP001378188"/>
    </source>
</evidence>
<keyword evidence="3" id="KW-1185">Reference proteome</keyword>
<dbReference type="Pfam" id="PF21112">
    <property type="entry name" value="CsgH"/>
    <property type="match status" value="1"/>
</dbReference>
<evidence type="ECO:0000313" key="2">
    <source>
        <dbReference type="EMBL" id="MEJ8574054.1"/>
    </source>
</evidence>
<name>A0AAW9RYP3_9HYPH</name>
<accession>A0AAW9RYP3</accession>
<sequence length="134" mass="13525">MTRTHRRFAARILPAVLGLGMIGIGATPSAPARASAAVPVSCEILATRSGGAVALSGILHADTAVQGFYWLSVVATGGGSSNISQSGGFSVESGGAITLGQVTLVNSGAVYDARLKVTISDRTYSCTQRIGSKT</sequence>
<dbReference type="Proteomes" id="UP001378188">
    <property type="component" value="Unassembled WGS sequence"/>
</dbReference>